<proteinExistence type="predicted"/>
<evidence type="ECO:0000313" key="1">
    <source>
        <dbReference type="EMBL" id="SEE78705.1"/>
    </source>
</evidence>
<name>A0A1H5LNQ6_9FLAO</name>
<keyword evidence="2" id="KW-1185">Reference proteome</keyword>
<protein>
    <submittedName>
        <fullName evidence="1">Uncharacterized protein</fullName>
    </submittedName>
</protein>
<dbReference type="Proteomes" id="UP000199448">
    <property type="component" value="Unassembled WGS sequence"/>
</dbReference>
<reference evidence="1 2" key="1">
    <citation type="submission" date="2016-10" db="EMBL/GenBank/DDBJ databases">
        <authorList>
            <person name="de Groot N.N."/>
        </authorList>
    </citation>
    <scope>NUCLEOTIDE SEQUENCE [LARGE SCALE GENOMIC DNA]</scope>
    <source>
        <strain evidence="1 2">DSM 23553</strain>
    </source>
</reference>
<dbReference type="STRING" id="390640.SAMN04488034_102360"/>
<dbReference type="AlphaFoldDB" id="A0A1H5LNQ6"/>
<accession>A0A1H5LNQ6</accession>
<organism evidence="1 2">
    <name type="scientific">Salinimicrobium catena</name>
    <dbReference type="NCBI Taxonomy" id="390640"/>
    <lineage>
        <taxon>Bacteria</taxon>
        <taxon>Pseudomonadati</taxon>
        <taxon>Bacteroidota</taxon>
        <taxon>Flavobacteriia</taxon>
        <taxon>Flavobacteriales</taxon>
        <taxon>Flavobacteriaceae</taxon>
        <taxon>Salinimicrobium</taxon>
    </lineage>
</organism>
<dbReference type="EMBL" id="FNUG01000002">
    <property type="protein sequence ID" value="SEE78705.1"/>
    <property type="molecule type" value="Genomic_DNA"/>
</dbReference>
<evidence type="ECO:0000313" key="2">
    <source>
        <dbReference type="Proteomes" id="UP000199448"/>
    </source>
</evidence>
<dbReference type="RefSeq" id="WP_093112682.1">
    <property type="nucleotide sequence ID" value="NZ_FNGG01000002.1"/>
</dbReference>
<sequence length="175" mass="20402">MTNDLSKLISSAQRLGYTGDVNNIYAIRDWLRENHQIHVEVGCVWDEQVNLVEGYFYTVTAPIYIYHDEPHYCTGGNSHSAMLFEGVQKALKLLQRYNKQKHLQVEDDDLVVAYLKGYSEKNAKQRKQPPYPTNIEEYAYKQGKQGDYIEEGLTDEDIIVLVRNELKEEDQLRLK</sequence>
<gene>
    <name evidence="1" type="ORF">SAMN04488034_102360</name>
</gene>
<dbReference type="OrthoDB" id="1440583at2"/>